<feature type="domain" description="BHLH" evidence="11">
    <location>
        <begin position="201"/>
        <end position="252"/>
    </location>
</feature>
<keyword evidence="12" id="KW-1185">Reference proteome</keyword>
<feature type="compositionally biased region" description="Polar residues" evidence="8">
    <location>
        <begin position="688"/>
        <end position="703"/>
    </location>
</feature>
<dbReference type="PROSITE" id="PS00108">
    <property type="entry name" value="PROTEIN_KINASE_ST"/>
    <property type="match status" value="1"/>
</dbReference>
<keyword evidence="13" id="KW-0808">Transferase</keyword>
<keyword evidence="3 7" id="KW-0547">Nucleotide-binding</keyword>
<accession>A0ABM4T8B7</accession>
<sequence>MAASITGPEFGQTPGQANIDLLLVGDVTVQYLADTVQKLFSNIAKVTIIISDVKKAAALVDDCTFDMVFLKLTSPPTAEELEVVKLIRFGEEKNTHLLFVFIIPENFKGCVSEHGADIALTEPLTTEKMSVVLKYWKTYFAHTVKNEISVKPEEPELPLQKSCSEHLGCFSTDGFACSESVRNDIGFDLKAPLSNFEKRKKISLLHSNKEKLRRERIKYCCEQLRTLLPYMKGRKNDAASVLEATVDYVKFVREKIPPAIMGQITEVLQSNRRFCKKQQMPIQLSVPGMIMAQRENSVLRSTHSPAPGIRVLTNERLSVCSAPASEDALDEAVRGSALTAVMSFGRDMELEHFDERDKAQRYSRGSRVNGLPSPTHSAHCSFYRTRTLQTLSSEKKAKKVRFYRNGDRYFKGIVYAISPDRFRSFEALLADLTRTLSDNVNLPQGVRTIYTIDGLKKISSLDQLLEGESYVCGSIEPFKKLEYTKNVNPNWSVNVKTTSASRAVSSLATAKGSPSEVRENKDFIRPKLVTIIRSGVKPRKAVRILLNKKTAHSFEQVLTDITDAIKLDSGVVKRLYTLDGKQVMCLQDFFGDDDIFIACGPEKFRYQDDFLLDESECRVVKSTSYTKIASSSRRSTTKSPGPSRRSKSPASTSSVNGTPGSQLSTPRSGKSPSPSPTSPGSLRKQRSSQHGGSSTSLASTKVCSSMDENDGPGEGEVSEEGFQIPATITERYKVGRTIGDGNFAVVKECVERSTAREYALKIIKKSKCRGKEHMIQNEVSILRRVKHPNIVLLIEEMDVPTELYLVMELVKGGDLFDAITSTNKYTERDASGMLYNLASAIKYLHSLNIVHRDIKPENLLVYEHQDGSKSLKLGDFGLATIVDGPLYTVCGTPTYVAPEIIAETGYGLKVDIWAAGVITYILLCGFPPFRGSGDDQEVLFDQILMGQVDFPSPYWDNVSDSAKELITMMLLVDVDQRFSAVQVLEHPWVNDDGLPENEHQLSVAGKIKKHFNTGPKPNSTAAGVSVIATTALDKERQVFRRRRNPDVRSRYKAQPAPPELNSESEDYSPSSSETVRSPNSPF</sequence>
<dbReference type="InterPro" id="IPR011598">
    <property type="entry name" value="bHLH_dom"/>
</dbReference>
<dbReference type="EC" id="2.7.11.1" evidence="2"/>
<feature type="compositionally biased region" description="Low complexity" evidence="8">
    <location>
        <begin position="638"/>
        <end position="654"/>
    </location>
</feature>
<feature type="region of interest" description="Disordered" evidence="8">
    <location>
        <begin position="628"/>
        <end position="722"/>
    </location>
</feature>
<dbReference type="SUPFAM" id="SSF89837">
    <property type="entry name" value="Doublecortin (DC)"/>
    <property type="match status" value="2"/>
</dbReference>
<dbReference type="PROSITE" id="PS50309">
    <property type="entry name" value="DC"/>
    <property type="match status" value="2"/>
</dbReference>
<dbReference type="Proteomes" id="UP001652663">
    <property type="component" value="Chromosome 12"/>
</dbReference>
<dbReference type="PANTHER" id="PTHR24347">
    <property type="entry name" value="SERINE/THREONINE-PROTEIN KINASE"/>
    <property type="match status" value="1"/>
</dbReference>
<dbReference type="SUPFAM" id="SSF47459">
    <property type="entry name" value="HLH, helix-loop-helix DNA-binding domain"/>
    <property type="match status" value="1"/>
</dbReference>
<dbReference type="SMART" id="SM00353">
    <property type="entry name" value="HLH"/>
    <property type="match status" value="1"/>
</dbReference>
<dbReference type="Gene3D" id="3.30.200.20">
    <property type="entry name" value="Phosphorylase Kinase, domain 1"/>
    <property type="match status" value="1"/>
</dbReference>
<evidence type="ECO:0000259" key="10">
    <source>
        <dbReference type="PROSITE" id="PS50309"/>
    </source>
</evidence>
<evidence type="ECO:0000259" key="9">
    <source>
        <dbReference type="PROSITE" id="PS50011"/>
    </source>
</evidence>
<dbReference type="RefSeq" id="XP_070656289.1">
    <property type="nucleotide sequence ID" value="XM_070800188.1"/>
</dbReference>
<evidence type="ECO:0000256" key="5">
    <source>
        <dbReference type="ARBA" id="ARBA00047899"/>
    </source>
</evidence>
<dbReference type="CDD" id="cd14183">
    <property type="entry name" value="STKc_DCKL1"/>
    <property type="match status" value="1"/>
</dbReference>
<evidence type="ECO:0000256" key="6">
    <source>
        <dbReference type="ARBA" id="ARBA00048679"/>
    </source>
</evidence>
<comment type="similarity">
    <text evidence="1">Belongs to the protein kinase superfamily. CAMK Ser/Thr protein kinase family. CaMK subfamily.</text>
</comment>
<dbReference type="Pfam" id="PF00010">
    <property type="entry name" value="HLH"/>
    <property type="match status" value="1"/>
</dbReference>
<feature type="region of interest" description="Disordered" evidence="8">
    <location>
        <begin position="1037"/>
        <end position="1082"/>
    </location>
</feature>
<keyword evidence="4 7" id="KW-0067">ATP-binding</keyword>
<name>A0ABM4T8B7_BOSIN</name>
<dbReference type="InterPro" id="IPR036638">
    <property type="entry name" value="HLH_DNA-bd_sf"/>
</dbReference>
<feature type="compositionally biased region" description="Basic and acidic residues" evidence="8">
    <location>
        <begin position="1037"/>
        <end position="1049"/>
    </location>
</feature>
<dbReference type="Pfam" id="PF03607">
    <property type="entry name" value="DCX"/>
    <property type="match status" value="2"/>
</dbReference>
<dbReference type="SMART" id="SM00220">
    <property type="entry name" value="S_TKc"/>
    <property type="match status" value="1"/>
</dbReference>
<evidence type="ECO:0000259" key="11">
    <source>
        <dbReference type="PROSITE" id="PS50888"/>
    </source>
</evidence>
<protein>
    <recommendedName>
        <fullName evidence="2">non-specific serine/threonine protein kinase</fullName>
        <ecNumber evidence="2">2.7.11.1</ecNumber>
    </recommendedName>
</protein>
<dbReference type="GeneID" id="109566781"/>
<evidence type="ECO:0000256" key="7">
    <source>
        <dbReference type="PROSITE-ProRule" id="PRU10141"/>
    </source>
</evidence>
<keyword evidence="13" id="KW-0418">Kinase</keyword>
<feature type="binding site" evidence="7">
    <location>
        <position position="765"/>
    </location>
    <ligand>
        <name>ATP</name>
        <dbReference type="ChEBI" id="CHEBI:30616"/>
    </ligand>
</feature>
<evidence type="ECO:0000256" key="4">
    <source>
        <dbReference type="ARBA" id="ARBA00022840"/>
    </source>
</evidence>
<dbReference type="InterPro" id="IPR008271">
    <property type="entry name" value="Ser/Thr_kinase_AS"/>
</dbReference>
<comment type="catalytic activity">
    <reaction evidence="6">
        <text>L-seryl-[protein] + ATP = O-phospho-L-seryl-[protein] + ADP + H(+)</text>
        <dbReference type="Rhea" id="RHEA:17989"/>
        <dbReference type="Rhea" id="RHEA-COMP:9863"/>
        <dbReference type="Rhea" id="RHEA-COMP:11604"/>
        <dbReference type="ChEBI" id="CHEBI:15378"/>
        <dbReference type="ChEBI" id="CHEBI:29999"/>
        <dbReference type="ChEBI" id="CHEBI:30616"/>
        <dbReference type="ChEBI" id="CHEBI:83421"/>
        <dbReference type="ChEBI" id="CHEBI:456216"/>
        <dbReference type="EC" id="2.7.11.1"/>
    </reaction>
</comment>
<feature type="compositionally biased region" description="Acidic residues" evidence="8">
    <location>
        <begin position="707"/>
        <end position="719"/>
    </location>
</feature>
<dbReference type="CDD" id="cd17069">
    <property type="entry name" value="DCX2"/>
    <property type="match status" value="1"/>
</dbReference>
<dbReference type="InterPro" id="IPR036572">
    <property type="entry name" value="Doublecortin_dom_sf"/>
</dbReference>
<dbReference type="InterPro" id="IPR017441">
    <property type="entry name" value="Protein_kinase_ATP_BS"/>
</dbReference>
<reference evidence="13" key="1">
    <citation type="submission" date="2025-08" db="UniProtKB">
        <authorList>
            <consortium name="RefSeq"/>
        </authorList>
    </citation>
    <scope>IDENTIFICATION</scope>
    <source>
        <tissue evidence="13">Blood</tissue>
    </source>
</reference>
<dbReference type="Gene3D" id="1.10.510.10">
    <property type="entry name" value="Transferase(Phosphotransferase) domain 1"/>
    <property type="match status" value="1"/>
</dbReference>
<evidence type="ECO:0000256" key="3">
    <source>
        <dbReference type="ARBA" id="ARBA00022741"/>
    </source>
</evidence>
<feature type="domain" description="Protein kinase" evidence="9">
    <location>
        <begin position="732"/>
        <end position="989"/>
    </location>
</feature>
<dbReference type="Gene3D" id="3.10.20.230">
    <property type="entry name" value="Doublecortin domain"/>
    <property type="match status" value="2"/>
</dbReference>
<evidence type="ECO:0000256" key="1">
    <source>
        <dbReference type="ARBA" id="ARBA00005354"/>
    </source>
</evidence>
<evidence type="ECO:0000256" key="2">
    <source>
        <dbReference type="ARBA" id="ARBA00012513"/>
    </source>
</evidence>
<dbReference type="SUPFAM" id="SSF56112">
    <property type="entry name" value="Protein kinase-like (PK-like)"/>
    <property type="match status" value="1"/>
</dbReference>
<feature type="domain" description="Doublecortin" evidence="10">
    <location>
        <begin position="398"/>
        <end position="484"/>
    </location>
</feature>
<dbReference type="Pfam" id="PF00069">
    <property type="entry name" value="Pkinase"/>
    <property type="match status" value="1"/>
</dbReference>
<dbReference type="Gene3D" id="4.10.280.10">
    <property type="entry name" value="Helix-loop-helix DNA-binding domain"/>
    <property type="match status" value="1"/>
</dbReference>
<comment type="catalytic activity">
    <reaction evidence="5">
        <text>L-threonyl-[protein] + ATP = O-phospho-L-threonyl-[protein] + ADP + H(+)</text>
        <dbReference type="Rhea" id="RHEA:46608"/>
        <dbReference type="Rhea" id="RHEA-COMP:11060"/>
        <dbReference type="Rhea" id="RHEA-COMP:11605"/>
        <dbReference type="ChEBI" id="CHEBI:15378"/>
        <dbReference type="ChEBI" id="CHEBI:30013"/>
        <dbReference type="ChEBI" id="CHEBI:30616"/>
        <dbReference type="ChEBI" id="CHEBI:61977"/>
        <dbReference type="ChEBI" id="CHEBI:456216"/>
        <dbReference type="EC" id="2.7.11.1"/>
    </reaction>
</comment>
<evidence type="ECO:0000313" key="12">
    <source>
        <dbReference type="Proteomes" id="UP001652663"/>
    </source>
</evidence>
<dbReference type="GO" id="GO:0016301">
    <property type="term" value="F:kinase activity"/>
    <property type="evidence" value="ECO:0007669"/>
    <property type="project" value="UniProtKB-KW"/>
</dbReference>
<organism evidence="12 13">
    <name type="scientific">Bos indicus</name>
    <name type="common">Zebu</name>
    <dbReference type="NCBI Taxonomy" id="9915"/>
    <lineage>
        <taxon>Eukaryota</taxon>
        <taxon>Metazoa</taxon>
        <taxon>Chordata</taxon>
        <taxon>Craniata</taxon>
        <taxon>Vertebrata</taxon>
        <taxon>Euteleostomi</taxon>
        <taxon>Mammalia</taxon>
        <taxon>Eutheria</taxon>
        <taxon>Laurasiatheria</taxon>
        <taxon>Artiodactyla</taxon>
        <taxon>Ruminantia</taxon>
        <taxon>Pecora</taxon>
        <taxon>Bovidae</taxon>
        <taxon>Bovinae</taxon>
        <taxon>Bos</taxon>
    </lineage>
</organism>
<dbReference type="InterPro" id="IPR011009">
    <property type="entry name" value="Kinase-like_dom_sf"/>
</dbReference>
<gene>
    <name evidence="13" type="primary">DCLK1</name>
</gene>
<dbReference type="PROSITE" id="PS50888">
    <property type="entry name" value="BHLH"/>
    <property type="match status" value="1"/>
</dbReference>
<dbReference type="CDD" id="cd18908">
    <property type="entry name" value="bHLH_SOHLH1_2"/>
    <property type="match status" value="1"/>
</dbReference>
<dbReference type="PROSITE" id="PS00107">
    <property type="entry name" value="PROTEIN_KINASE_ATP"/>
    <property type="match status" value="1"/>
</dbReference>
<dbReference type="SMART" id="SM00537">
    <property type="entry name" value="DCX"/>
    <property type="match status" value="2"/>
</dbReference>
<evidence type="ECO:0000256" key="8">
    <source>
        <dbReference type="SAM" id="MobiDB-lite"/>
    </source>
</evidence>
<proteinExistence type="inferred from homology"/>
<dbReference type="InterPro" id="IPR003533">
    <property type="entry name" value="Doublecortin_dom"/>
</dbReference>
<feature type="domain" description="Doublecortin" evidence="10">
    <location>
        <begin position="527"/>
        <end position="610"/>
    </location>
</feature>
<dbReference type="InterPro" id="IPR000719">
    <property type="entry name" value="Prot_kinase_dom"/>
</dbReference>
<evidence type="ECO:0000313" key="13">
    <source>
        <dbReference type="RefSeq" id="XP_070656289.1"/>
    </source>
</evidence>
<dbReference type="CDD" id="cd17140">
    <property type="entry name" value="DCX1_DCLK1"/>
    <property type="match status" value="1"/>
</dbReference>
<dbReference type="PROSITE" id="PS50011">
    <property type="entry name" value="PROTEIN_KINASE_DOM"/>
    <property type="match status" value="1"/>
</dbReference>